<protein>
    <submittedName>
        <fullName evidence="1">Uncharacterized protein</fullName>
    </submittedName>
</protein>
<proteinExistence type="predicted"/>
<accession>A0A0U0WB70</accession>
<evidence type="ECO:0000313" key="2">
    <source>
        <dbReference type="Proteomes" id="UP000198875"/>
    </source>
</evidence>
<reference evidence="1 2" key="1">
    <citation type="submission" date="2015-03" db="EMBL/GenBank/DDBJ databases">
        <authorList>
            <person name="Murphy D."/>
        </authorList>
    </citation>
    <scope>NUCLEOTIDE SEQUENCE [LARGE SCALE GENOMIC DNA]</scope>
    <source>
        <strain evidence="1 2">DSM 44277</strain>
    </source>
</reference>
<evidence type="ECO:0000313" key="1">
    <source>
        <dbReference type="EMBL" id="CPR11772.1"/>
    </source>
</evidence>
<dbReference type="Proteomes" id="UP000198875">
    <property type="component" value="Unassembled WGS sequence"/>
</dbReference>
<dbReference type="RefSeq" id="WP_211279770.1">
    <property type="nucleotide sequence ID" value="NZ_CSTD01000003.1"/>
</dbReference>
<dbReference type="EMBL" id="CSTD01000003">
    <property type="protein sequence ID" value="CPR11772.1"/>
    <property type="molecule type" value="Genomic_DNA"/>
</dbReference>
<dbReference type="AlphaFoldDB" id="A0A0U0WB70"/>
<sequence>MAVDPNVSACGGRGEILRRRRPLAHRLSVSDPLPEDHRGRLPVWSVVATGLD</sequence>
<organism evidence="1 2">
    <name type="scientific">Mycobacterium bohemicum DSM 44277</name>
    <dbReference type="NCBI Taxonomy" id="1236609"/>
    <lineage>
        <taxon>Bacteria</taxon>
        <taxon>Bacillati</taxon>
        <taxon>Actinomycetota</taxon>
        <taxon>Actinomycetes</taxon>
        <taxon>Mycobacteriales</taxon>
        <taxon>Mycobacteriaceae</taxon>
        <taxon>Mycobacterium</taxon>
    </lineage>
</organism>
<gene>
    <name evidence="1" type="ORF">BN971_03060</name>
</gene>
<name>A0A0U0WB70_MYCBE</name>